<proteinExistence type="predicted"/>
<evidence type="ECO:0000313" key="1">
    <source>
        <dbReference type="EMBL" id="TFK59325.1"/>
    </source>
</evidence>
<protein>
    <submittedName>
        <fullName evidence="1">Uncharacterized protein</fullName>
    </submittedName>
</protein>
<reference evidence="1 2" key="1">
    <citation type="journal article" date="2019" name="Nat. Ecol. Evol.">
        <title>Megaphylogeny resolves global patterns of mushroom evolution.</title>
        <authorList>
            <person name="Varga T."/>
            <person name="Krizsan K."/>
            <person name="Foldi C."/>
            <person name="Dima B."/>
            <person name="Sanchez-Garcia M."/>
            <person name="Sanchez-Ramirez S."/>
            <person name="Szollosi G.J."/>
            <person name="Szarkandi J.G."/>
            <person name="Papp V."/>
            <person name="Albert L."/>
            <person name="Andreopoulos W."/>
            <person name="Angelini C."/>
            <person name="Antonin V."/>
            <person name="Barry K.W."/>
            <person name="Bougher N.L."/>
            <person name="Buchanan P."/>
            <person name="Buyck B."/>
            <person name="Bense V."/>
            <person name="Catcheside P."/>
            <person name="Chovatia M."/>
            <person name="Cooper J."/>
            <person name="Damon W."/>
            <person name="Desjardin D."/>
            <person name="Finy P."/>
            <person name="Geml J."/>
            <person name="Haridas S."/>
            <person name="Hughes K."/>
            <person name="Justo A."/>
            <person name="Karasinski D."/>
            <person name="Kautmanova I."/>
            <person name="Kiss B."/>
            <person name="Kocsube S."/>
            <person name="Kotiranta H."/>
            <person name="LaButti K.M."/>
            <person name="Lechner B.E."/>
            <person name="Liimatainen K."/>
            <person name="Lipzen A."/>
            <person name="Lukacs Z."/>
            <person name="Mihaltcheva S."/>
            <person name="Morgado L.N."/>
            <person name="Niskanen T."/>
            <person name="Noordeloos M.E."/>
            <person name="Ohm R.A."/>
            <person name="Ortiz-Santana B."/>
            <person name="Ovrebo C."/>
            <person name="Racz N."/>
            <person name="Riley R."/>
            <person name="Savchenko A."/>
            <person name="Shiryaev A."/>
            <person name="Soop K."/>
            <person name="Spirin V."/>
            <person name="Szebenyi C."/>
            <person name="Tomsovsky M."/>
            <person name="Tulloss R.E."/>
            <person name="Uehling J."/>
            <person name="Grigoriev I.V."/>
            <person name="Vagvolgyi C."/>
            <person name="Papp T."/>
            <person name="Martin F.M."/>
            <person name="Miettinen O."/>
            <person name="Hibbett D.S."/>
            <person name="Nagy L.G."/>
        </authorList>
    </citation>
    <scope>NUCLEOTIDE SEQUENCE [LARGE SCALE GENOMIC DNA]</scope>
    <source>
        <strain evidence="1 2">NL-1719</strain>
    </source>
</reference>
<dbReference type="EMBL" id="ML209016">
    <property type="protein sequence ID" value="TFK59325.1"/>
    <property type="molecule type" value="Genomic_DNA"/>
</dbReference>
<evidence type="ECO:0000313" key="2">
    <source>
        <dbReference type="Proteomes" id="UP000308600"/>
    </source>
</evidence>
<sequence length="305" mass="35534">MLSCTLDPSQPPCSPLPLGVELQVIIVQLVLDSVPLAVYHQLMDQYPEVFRRWTQRPYNRILYDDDDNEDFALRVQEFYAIIGPSYPSWRFANLNVLELPIPETREVTALLATTFTLVQPVELNLMCGHNEYFADYLSELTPHLASLRVLRIKYERYVHQRDMFYPWLTKLWDMALGPLIGLRVFVLITPLPLDYTEPTVERNEQQIERVFVSKLTPLLPSLDRMYLIYAFDEDLGRGDQDRVGLYERYVKDQRPSANLSFPWIHSSIRSYGRDPNGAGPFDCISGMPDADQDVFFREDDGFFDY</sequence>
<dbReference type="Proteomes" id="UP000308600">
    <property type="component" value="Unassembled WGS sequence"/>
</dbReference>
<accession>A0ACD3A0W8</accession>
<keyword evidence="2" id="KW-1185">Reference proteome</keyword>
<name>A0ACD3A0W8_9AGAR</name>
<organism evidence="1 2">
    <name type="scientific">Pluteus cervinus</name>
    <dbReference type="NCBI Taxonomy" id="181527"/>
    <lineage>
        <taxon>Eukaryota</taxon>
        <taxon>Fungi</taxon>
        <taxon>Dikarya</taxon>
        <taxon>Basidiomycota</taxon>
        <taxon>Agaricomycotina</taxon>
        <taxon>Agaricomycetes</taxon>
        <taxon>Agaricomycetidae</taxon>
        <taxon>Agaricales</taxon>
        <taxon>Pluteineae</taxon>
        <taxon>Pluteaceae</taxon>
        <taxon>Pluteus</taxon>
    </lineage>
</organism>
<gene>
    <name evidence="1" type="ORF">BDN72DRAFT_865248</name>
</gene>